<evidence type="ECO:0000313" key="3">
    <source>
        <dbReference type="Proteomes" id="UP001064106"/>
    </source>
</evidence>
<reference evidence="2" key="1">
    <citation type="submission" date="2012-09" db="EMBL/GenBank/DDBJ databases">
        <title>Genome Sequence of alkane-degrading Bacterium Alcanivorax balearicus MACL04.</title>
        <authorList>
            <person name="Lai Q."/>
            <person name="Shao Z."/>
        </authorList>
    </citation>
    <scope>NUCLEOTIDE SEQUENCE</scope>
    <source>
        <strain evidence="2">MACL04</strain>
    </source>
</reference>
<keyword evidence="3" id="KW-1185">Reference proteome</keyword>
<dbReference type="InterPro" id="IPR051706">
    <property type="entry name" value="Glycosyltransferase_domain"/>
</dbReference>
<dbReference type="InterPro" id="IPR029044">
    <property type="entry name" value="Nucleotide-diphossugar_trans"/>
</dbReference>
<dbReference type="EMBL" id="ARXS01000030">
    <property type="protein sequence ID" value="MCU5784374.1"/>
    <property type="molecule type" value="Genomic_DNA"/>
</dbReference>
<dbReference type="Proteomes" id="UP001064106">
    <property type="component" value="Unassembled WGS sequence"/>
</dbReference>
<protein>
    <submittedName>
        <fullName evidence="2">Mannosyltransferase</fullName>
    </submittedName>
</protein>
<sequence length="248" mass="29219">MSHPDQDIIPRVLHFVWVGDENKRPDNCIETWRELHPDFEIRVWGNAERDNLDWRLKRHMVEMAETGQLYGVADLMRWEILERHGGFALDCDSICLRRLPNWLFQCEAFTCWENELESPGLAANGYVACAPGNPLLQYLVARLENSPHLAWRPRKWYQRKRKRFSAWKTTGPLAWTNAIRDLEYTNLTILPSHFFCPRHPSGRIYRGPGPVYCDQLFGSTGESIYETLHQSTPEALRQWVRQQRDKNQ</sequence>
<keyword evidence="1" id="KW-0808">Transferase</keyword>
<dbReference type="PANTHER" id="PTHR32385:SF15">
    <property type="entry name" value="INOSITOL PHOSPHOCERAMIDE MANNOSYLTRANSFERASE 1"/>
    <property type="match status" value="1"/>
</dbReference>
<accession>A0ABT2R3R8</accession>
<dbReference type="InterPro" id="IPR007577">
    <property type="entry name" value="GlycoTrfase_DXD_sugar-bd_CS"/>
</dbReference>
<organism evidence="2 3">
    <name type="scientific">Alloalcanivorax balearicus MACL04</name>
    <dbReference type="NCBI Taxonomy" id="1177182"/>
    <lineage>
        <taxon>Bacteria</taxon>
        <taxon>Pseudomonadati</taxon>
        <taxon>Pseudomonadota</taxon>
        <taxon>Gammaproteobacteria</taxon>
        <taxon>Oceanospirillales</taxon>
        <taxon>Alcanivoracaceae</taxon>
        <taxon>Alloalcanivorax</taxon>
    </lineage>
</organism>
<dbReference type="GO" id="GO:0016757">
    <property type="term" value="F:glycosyltransferase activity"/>
    <property type="evidence" value="ECO:0007669"/>
    <property type="project" value="UniProtKB-KW"/>
</dbReference>
<proteinExistence type="predicted"/>
<evidence type="ECO:0000313" key="2">
    <source>
        <dbReference type="EMBL" id="MCU5784374.1"/>
    </source>
</evidence>
<keyword evidence="2" id="KW-0328">Glycosyltransferase</keyword>
<dbReference type="SUPFAM" id="SSF53448">
    <property type="entry name" value="Nucleotide-diphospho-sugar transferases"/>
    <property type="match status" value="1"/>
</dbReference>
<dbReference type="PANTHER" id="PTHR32385">
    <property type="entry name" value="MANNOSYL PHOSPHORYLINOSITOL CERAMIDE SYNTHASE"/>
    <property type="match status" value="1"/>
</dbReference>
<comment type="caution">
    <text evidence="2">The sequence shown here is derived from an EMBL/GenBank/DDBJ whole genome shotgun (WGS) entry which is preliminary data.</text>
</comment>
<evidence type="ECO:0000256" key="1">
    <source>
        <dbReference type="ARBA" id="ARBA00022679"/>
    </source>
</evidence>
<dbReference type="Pfam" id="PF04488">
    <property type="entry name" value="Gly_transf_sug"/>
    <property type="match status" value="1"/>
</dbReference>
<dbReference type="Gene3D" id="3.90.550.20">
    <property type="match status" value="1"/>
</dbReference>
<name>A0ABT2R3R8_9GAMM</name>
<gene>
    <name evidence="2" type="ORF">MA04_03674</name>
</gene>
<dbReference type="RefSeq" id="WP_262462108.1">
    <property type="nucleotide sequence ID" value="NZ_ARXS01000030.1"/>
</dbReference>